<name>A0AA39DVL9_VITRO</name>
<comment type="caution">
    <text evidence="3">The sequence shown here is derived from an EMBL/GenBank/DDBJ whole genome shotgun (WGS) entry which is preliminary data.</text>
</comment>
<sequence length="67" mass="6732">MAQVSIAKAYVLLFVIAIFSVAATVSAQDNSPAPAPSPDAGSAFSLPLSGAAVASSLVFSLLAFLKY</sequence>
<protein>
    <submittedName>
        <fullName evidence="3">Uncharacterized protein</fullName>
    </submittedName>
</protein>
<evidence type="ECO:0000313" key="4">
    <source>
        <dbReference type="Proteomes" id="UP001168098"/>
    </source>
</evidence>
<accession>A0AA39DVL9</accession>
<organism evidence="3 4">
    <name type="scientific">Vitis rotundifolia</name>
    <name type="common">Muscadine grape</name>
    <dbReference type="NCBI Taxonomy" id="103349"/>
    <lineage>
        <taxon>Eukaryota</taxon>
        <taxon>Viridiplantae</taxon>
        <taxon>Streptophyta</taxon>
        <taxon>Embryophyta</taxon>
        <taxon>Tracheophyta</taxon>
        <taxon>Spermatophyta</taxon>
        <taxon>Magnoliopsida</taxon>
        <taxon>eudicotyledons</taxon>
        <taxon>Gunneridae</taxon>
        <taxon>Pentapetalae</taxon>
        <taxon>rosids</taxon>
        <taxon>Vitales</taxon>
        <taxon>Vitaceae</taxon>
        <taxon>Viteae</taxon>
        <taxon>Vitis</taxon>
    </lineage>
</organism>
<keyword evidence="2" id="KW-0732">Signal</keyword>
<proteinExistence type="predicted"/>
<keyword evidence="1" id="KW-0472">Membrane</keyword>
<reference evidence="3 4" key="1">
    <citation type="journal article" date="2023" name="BMC Biotechnol.">
        <title>Vitis rotundifolia cv Carlos genome sequencing.</title>
        <authorList>
            <person name="Huff M."/>
            <person name="Hulse-Kemp A."/>
            <person name="Scheffler B."/>
            <person name="Youngblood R."/>
            <person name="Simpson S."/>
            <person name="Babiker E."/>
            <person name="Staton M."/>
        </authorList>
    </citation>
    <scope>NUCLEOTIDE SEQUENCE [LARGE SCALE GENOMIC DNA]</scope>
    <source>
        <tissue evidence="3">Leaf</tissue>
    </source>
</reference>
<keyword evidence="1" id="KW-1133">Transmembrane helix</keyword>
<feature type="chain" id="PRO_5041234983" evidence="2">
    <location>
        <begin position="28"/>
        <end position="67"/>
    </location>
</feature>
<dbReference type="PANTHER" id="PTHR33659:SF11">
    <property type="entry name" value="TRANSMEMBRANE PROTEIN"/>
    <property type="match status" value="1"/>
</dbReference>
<dbReference type="PANTHER" id="PTHR33659">
    <property type="entry name" value="PROTEIN, PUTATIVE-RELATED-RELATED"/>
    <property type="match status" value="1"/>
</dbReference>
<dbReference type="Proteomes" id="UP001168098">
    <property type="component" value="Unassembled WGS sequence"/>
</dbReference>
<dbReference type="EMBL" id="JARBHA010000008">
    <property type="protein sequence ID" value="KAJ9695737.1"/>
    <property type="molecule type" value="Genomic_DNA"/>
</dbReference>
<keyword evidence="4" id="KW-1185">Reference proteome</keyword>
<dbReference type="AlphaFoldDB" id="A0AA39DVL9"/>
<keyword evidence="1" id="KW-0812">Transmembrane</keyword>
<gene>
    <name evidence="3" type="ORF">PVL29_010958</name>
</gene>
<feature type="signal peptide" evidence="2">
    <location>
        <begin position="1"/>
        <end position="27"/>
    </location>
</feature>
<feature type="transmembrane region" description="Helical" evidence="1">
    <location>
        <begin position="43"/>
        <end position="65"/>
    </location>
</feature>
<evidence type="ECO:0000256" key="1">
    <source>
        <dbReference type="SAM" id="Phobius"/>
    </source>
</evidence>
<evidence type="ECO:0000256" key="2">
    <source>
        <dbReference type="SAM" id="SignalP"/>
    </source>
</evidence>
<evidence type="ECO:0000313" key="3">
    <source>
        <dbReference type="EMBL" id="KAJ9695737.1"/>
    </source>
</evidence>